<name>A0A8S9ZFP0_9BILA</name>
<dbReference type="Gene3D" id="2.130.10.10">
    <property type="entry name" value="YVTN repeat-like/Quinoprotein amine dehydrogenase"/>
    <property type="match status" value="1"/>
</dbReference>
<comment type="subcellular location">
    <subcellularLocation>
        <location evidence="1">Cytoplasm</location>
        <location evidence="1">Cytoskeleton</location>
    </subcellularLocation>
</comment>
<dbReference type="Gene3D" id="2.160.10.10">
    <property type="entry name" value="Hexapeptide repeat proteins"/>
    <property type="match status" value="1"/>
</dbReference>
<dbReference type="SUPFAM" id="SSF50978">
    <property type="entry name" value="WD40 repeat-like"/>
    <property type="match status" value="1"/>
</dbReference>
<keyword evidence="3" id="KW-0963">Cytoplasm</keyword>
<dbReference type="FunFam" id="3.30.420.40:FF:000029">
    <property type="entry name" value="Actin-related protein 3"/>
    <property type="match status" value="1"/>
</dbReference>
<dbReference type="Gene3D" id="3.90.640.10">
    <property type="entry name" value="Actin, Chain A, domain 4"/>
    <property type="match status" value="1"/>
</dbReference>
<dbReference type="InterPro" id="IPR047125">
    <property type="entry name" value="DCTN5"/>
</dbReference>
<dbReference type="OrthoDB" id="421448at2759"/>
<organism evidence="9 10">
    <name type="scientific">Meloidogyne graminicola</name>
    <dbReference type="NCBI Taxonomy" id="189291"/>
    <lineage>
        <taxon>Eukaryota</taxon>
        <taxon>Metazoa</taxon>
        <taxon>Ecdysozoa</taxon>
        <taxon>Nematoda</taxon>
        <taxon>Chromadorea</taxon>
        <taxon>Rhabditida</taxon>
        <taxon>Tylenchina</taxon>
        <taxon>Tylenchomorpha</taxon>
        <taxon>Tylenchoidea</taxon>
        <taxon>Meloidogynidae</taxon>
        <taxon>Meloidogyninae</taxon>
        <taxon>Meloidogyne</taxon>
    </lineage>
</organism>
<sequence>MYLPPIVIDCGTGYTKLGYAGNSEPQFIIPSTIAVKDSVTSKGVCGKIDDLDFFIGDEALSPAAANYFVKELDICTLRLYFYPIRHGMVDDWDLMERFWEQCIFKYLRAEPEDHYFLMTEPPLNSPENREYTAEVMFESFNVPGLLIAVQAVIDSGDGVTHCIPIAEGFVIGSCIKHVPIAGRDITYFLQQLQREREANIPSEQSYEIAKAIKERYCYVCPDIQKEFVKYDTEPDRFVQCYHSLNNVTKKPFTVDVGHERFLGPEVFFHPEFISSDYVTSISDSVDQVIQQCPIDVRRGLYENIVLSGGSTMFKDFGRRLQRDVKRISDQRLLLSEQLSGGTVKPKKIDVQVISHKRQRYAVWFGGSMYATQPEFYNAAHTKAEYMEKGASCVRYNEEIVYRITHQQKRLSGFWDLDKLFPINFEVGDSIDYFQIKINVRVVDHFELFRKMELGVILYDQSEIVITNQGNKISRKSKTYGTQNILLSGNTIVMRDVLLRGDLAHIRFGKFCIIQEGTIIRPPSKYFSKGITFFPIHFGEYIFIEKNCIIQAVFIGNYVHIGEGCIIGQSCVLKNCCYIKPYSVVYPDTIIPPFSIVEGNPAKVVGEWVLSAVQLMTDVCQKKMFPAVKWLNFNSNKFFVIDQEMYGLCQVIEEKNGKTLNIKQLSTCMVTKQEQDPLRTFALDHSSDSYLALGYSSGKINIFSSETDQNLRRARDVTDISKSISCLQWSYVDTNRICVSYERMLRNCNKHSRGQDYSVVVYDLFKLLKQHPREQCVPIFELNLAEKVVGISWLKNEPNLLLISGSRGLKIADIREHGTFQSVLGVQTSLMGVCSEPTVGHLFACHFRNYLYIYDRRYLNYSPVHAIEACVFIK</sequence>
<proteinExistence type="inferred from homology"/>
<dbReference type="InterPro" id="IPR036322">
    <property type="entry name" value="WD40_repeat_dom_sf"/>
</dbReference>
<dbReference type="EMBL" id="JABEBT010000112">
    <property type="protein sequence ID" value="KAF7632106.1"/>
    <property type="molecule type" value="Genomic_DNA"/>
</dbReference>
<dbReference type="GO" id="GO:0005856">
    <property type="term" value="C:cytoskeleton"/>
    <property type="evidence" value="ECO:0007669"/>
    <property type="project" value="UniProtKB-SubCell"/>
</dbReference>
<dbReference type="SMART" id="SM00268">
    <property type="entry name" value="ACTIN"/>
    <property type="match status" value="1"/>
</dbReference>
<dbReference type="InterPro" id="IPR020902">
    <property type="entry name" value="Actin/actin-like_CS"/>
</dbReference>
<dbReference type="GO" id="GO:0003779">
    <property type="term" value="F:actin binding"/>
    <property type="evidence" value="ECO:0007669"/>
    <property type="project" value="UniProtKB-KW"/>
</dbReference>
<evidence type="ECO:0000256" key="4">
    <source>
        <dbReference type="ARBA" id="ARBA00022741"/>
    </source>
</evidence>
<evidence type="ECO:0000256" key="5">
    <source>
        <dbReference type="ARBA" id="ARBA00022840"/>
    </source>
</evidence>
<dbReference type="Gene3D" id="3.30.420.40">
    <property type="match status" value="2"/>
</dbReference>
<protein>
    <recommendedName>
        <fullName evidence="8">Actin-related protein 3</fullName>
    </recommendedName>
</protein>
<dbReference type="PANTHER" id="PTHR11937">
    <property type="entry name" value="ACTIN"/>
    <property type="match status" value="1"/>
</dbReference>
<dbReference type="GO" id="GO:0005524">
    <property type="term" value="F:ATP binding"/>
    <property type="evidence" value="ECO:0007669"/>
    <property type="project" value="UniProtKB-KW"/>
</dbReference>
<dbReference type="Proteomes" id="UP000605970">
    <property type="component" value="Unassembled WGS sequence"/>
</dbReference>
<dbReference type="SUPFAM" id="SSF51161">
    <property type="entry name" value="Trimeric LpxA-like enzymes"/>
    <property type="match status" value="1"/>
</dbReference>
<dbReference type="InterPro" id="IPR043129">
    <property type="entry name" value="ATPase_NBD"/>
</dbReference>
<evidence type="ECO:0000256" key="3">
    <source>
        <dbReference type="ARBA" id="ARBA00022490"/>
    </source>
</evidence>
<evidence type="ECO:0000256" key="1">
    <source>
        <dbReference type="ARBA" id="ARBA00004245"/>
    </source>
</evidence>
<dbReference type="CDD" id="cd10221">
    <property type="entry name" value="ASKHA_NBD_Arp3-like"/>
    <property type="match status" value="1"/>
</dbReference>
<evidence type="ECO:0000313" key="9">
    <source>
        <dbReference type="EMBL" id="KAF7632106.1"/>
    </source>
</evidence>
<dbReference type="InterPro" id="IPR004000">
    <property type="entry name" value="Actin"/>
</dbReference>
<evidence type="ECO:0000256" key="7">
    <source>
        <dbReference type="ARBA" id="ARBA00023212"/>
    </source>
</evidence>
<dbReference type="InterPro" id="IPR015943">
    <property type="entry name" value="WD40/YVTN_repeat-like_dom_sf"/>
</dbReference>
<evidence type="ECO:0000256" key="2">
    <source>
        <dbReference type="ARBA" id="ARBA00006681"/>
    </source>
</evidence>
<dbReference type="PROSITE" id="PS01132">
    <property type="entry name" value="ACTINS_ACT_LIKE"/>
    <property type="match status" value="1"/>
</dbReference>
<dbReference type="CDD" id="cd03359">
    <property type="entry name" value="LbH_Dynactin_5"/>
    <property type="match status" value="1"/>
</dbReference>
<dbReference type="InterPro" id="IPR011004">
    <property type="entry name" value="Trimer_LpxA-like_sf"/>
</dbReference>
<evidence type="ECO:0000256" key="6">
    <source>
        <dbReference type="ARBA" id="ARBA00023203"/>
    </source>
</evidence>
<reference evidence="9" key="1">
    <citation type="journal article" date="2020" name="Ecol. Evol.">
        <title>Genome structure and content of the rice root-knot nematode (Meloidogyne graminicola).</title>
        <authorList>
            <person name="Phan N.T."/>
            <person name="Danchin E.G.J."/>
            <person name="Klopp C."/>
            <person name="Perfus-Barbeoch L."/>
            <person name="Kozlowski D.K."/>
            <person name="Koutsovoulos G.D."/>
            <person name="Lopez-Roques C."/>
            <person name="Bouchez O."/>
            <person name="Zahm M."/>
            <person name="Besnard G."/>
            <person name="Bellafiore S."/>
        </authorList>
    </citation>
    <scope>NUCLEOTIDE SEQUENCE</scope>
    <source>
        <strain evidence="9">VN-18</strain>
    </source>
</reference>
<keyword evidence="4" id="KW-0547">Nucleotide-binding</keyword>
<accession>A0A8S9ZFP0</accession>
<evidence type="ECO:0000313" key="10">
    <source>
        <dbReference type="Proteomes" id="UP000605970"/>
    </source>
</evidence>
<keyword evidence="7" id="KW-0206">Cytoskeleton</keyword>
<dbReference type="Pfam" id="PF00022">
    <property type="entry name" value="Actin"/>
    <property type="match status" value="1"/>
</dbReference>
<keyword evidence="6" id="KW-0009">Actin-binding</keyword>
<dbReference type="FunFam" id="3.90.640.10:FF:000006">
    <property type="entry name" value="Actin-related protein 3 (ARP3)"/>
    <property type="match status" value="1"/>
</dbReference>
<evidence type="ECO:0000256" key="8">
    <source>
        <dbReference type="ARBA" id="ARBA00023892"/>
    </source>
</evidence>
<comment type="caution">
    <text evidence="9">The sequence shown here is derived from an EMBL/GenBank/DDBJ whole genome shotgun (WGS) entry which is preliminary data.</text>
</comment>
<gene>
    <name evidence="9" type="ORF">Mgra_00008482</name>
</gene>
<dbReference type="GO" id="GO:0031252">
    <property type="term" value="C:cell leading edge"/>
    <property type="evidence" value="ECO:0007669"/>
    <property type="project" value="UniProtKB-ARBA"/>
</dbReference>
<dbReference type="AlphaFoldDB" id="A0A8S9ZFP0"/>
<comment type="similarity">
    <text evidence="2">Belongs to the actin family. ARP3 subfamily.</text>
</comment>
<keyword evidence="5" id="KW-0067">ATP-binding</keyword>
<keyword evidence="10" id="KW-1185">Reference proteome</keyword>
<dbReference type="Pfam" id="PF21711">
    <property type="entry name" value="DCTN5"/>
    <property type="match status" value="1"/>
</dbReference>
<dbReference type="SUPFAM" id="SSF53067">
    <property type="entry name" value="Actin-like ATPase domain"/>
    <property type="match status" value="2"/>
</dbReference>